<gene>
    <name evidence="13" type="primary">obgE</name>
    <name evidence="9" type="synonym">obg</name>
    <name evidence="13" type="ORF">IAD24_05950</name>
</gene>
<feature type="binding site" evidence="9">
    <location>
        <begin position="311"/>
        <end position="313"/>
    </location>
    <ligand>
        <name>GTP</name>
        <dbReference type="ChEBI" id="CHEBI:37565"/>
    </ligand>
</feature>
<feature type="binding site" evidence="9">
    <location>
        <begin position="212"/>
        <end position="215"/>
    </location>
    <ligand>
        <name>GTP</name>
        <dbReference type="ChEBI" id="CHEBI:37565"/>
    </ligand>
</feature>
<reference evidence="13" key="1">
    <citation type="submission" date="2020-10" db="EMBL/GenBank/DDBJ databases">
        <authorList>
            <person name="Gilroy R."/>
        </authorList>
    </citation>
    <scope>NUCLEOTIDE SEQUENCE</scope>
    <source>
        <strain evidence="13">ChiGjej2B2-16831</strain>
    </source>
</reference>
<dbReference type="SUPFAM" id="SSF52540">
    <property type="entry name" value="P-loop containing nucleoside triphosphate hydrolases"/>
    <property type="match status" value="1"/>
</dbReference>
<evidence type="ECO:0000256" key="8">
    <source>
        <dbReference type="ARBA" id="ARBA00023134"/>
    </source>
</evidence>
<comment type="subunit">
    <text evidence="9">Monomer.</text>
</comment>
<dbReference type="InterPro" id="IPR036346">
    <property type="entry name" value="GTP-bd_prot_GTP1/OBG_C_sf"/>
</dbReference>
<dbReference type="EC" id="3.6.5.-" evidence="9"/>
<dbReference type="CDD" id="cd01898">
    <property type="entry name" value="Obg"/>
    <property type="match status" value="1"/>
</dbReference>
<keyword evidence="3 9" id="KW-0963">Cytoplasm</keyword>
<keyword evidence="6 9" id="KW-0378">Hydrolase</keyword>
<comment type="caution">
    <text evidence="13">The sequence shown here is derived from an EMBL/GenBank/DDBJ whole genome shotgun (WGS) entry which is preliminary data.</text>
</comment>
<dbReference type="PANTHER" id="PTHR11702:SF31">
    <property type="entry name" value="MITOCHONDRIAL RIBOSOME-ASSOCIATED GTPASE 2"/>
    <property type="match status" value="1"/>
</dbReference>
<feature type="domain" description="OBG-type G" evidence="10">
    <location>
        <begin position="160"/>
        <end position="330"/>
    </location>
</feature>
<evidence type="ECO:0000256" key="9">
    <source>
        <dbReference type="HAMAP-Rule" id="MF_01454"/>
    </source>
</evidence>
<feature type="domain" description="OCT" evidence="11">
    <location>
        <begin position="345"/>
        <end position="423"/>
    </location>
</feature>
<dbReference type="Pfam" id="PF09269">
    <property type="entry name" value="DUF1967"/>
    <property type="match status" value="1"/>
</dbReference>
<evidence type="ECO:0000256" key="6">
    <source>
        <dbReference type="ARBA" id="ARBA00022801"/>
    </source>
</evidence>
<dbReference type="GO" id="GO:0005525">
    <property type="term" value="F:GTP binding"/>
    <property type="evidence" value="ECO:0007669"/>
    <property type="project" value="UniProtKB-UniRule"/>
</dbReference>
<dbReference type="HAMAP" id="MF_01454">
    <property type="entry name" value="GTPase_Obg"/>
    <property type="match status" value="1"/>
</dbReference>
<feature type="binding site" evidence="9">
    <location>
        <begin position="191"/>
        <end position="195"/>
    </location>
    <ligand>
        <name>GTP</name>
        <dbReference type="ChEBI" id="CHEBI:37565"/>
    </ligand>
</feature>
<dbReference type="InterPro" id="IPR006073">
    <property type="entry name" value="GTP-bd"/>
</dbReference>
<comment type="cofactor">
    <cofactor evidence="1 9">
        <name>Mg(2+)</name>
        <dbReference type="ChEBI" id="CHEBI:18420"/>
    </cofactor>
</comment>
<dbReference type="SUPFAM" id="SSF82051">
    <property type="entry name" value="Obg GTP-binding protein N-terminal domain"/>
    <property type="match status" value="1"/>
</dbReference>
<feature type="binding site" evidence="9">
    <location>
        <position position="193"/>
    </location>
    <ligand>
        <name>Mg(2+)</name>
        <dbReference type="ChEBI" id="CHEBI:18420"/>
    </ligand>
</feature>
<dbReference type="PRINTS" id="PR00326">
    <property type="entry name" value="GTP1OBG"/>
</dbReference>
<dbReference type="PROSITE" id="PS51883">
    <property type="entry name" value="OBG"/>
    <property type="match status" value="1"/>
</dbReference>
<keyword evidence="8 9" id="KW-0342">GTP-binding</keyword>
<sequence length="423" mass="45206">MQFIDKTRIVIKAGDGGDGCAAFHREKYVPRGGPSGGDGGRGGDVAFTADAQLTTLLEFRYQRFYRAENGGSGQPERRAGRDGAPLVIRVPVGTLVRDVETGAILADMSEPGKTRTVLRGGRGGRGNARFATPTRQAPRFAQNGVRTAEREVELELKTIADVGLIGLPSVGKSTILSVLTAARPKIAAYHFTTLTPNLGVASRHGRSFVLADIPGLIEGAAEGAGLGHDFLRHIERTRLLIHVLDASGSEGRDPLADYETINEELARFSARLSELPQIVAANKTDLPGAAEQAERLRLALAPRGVRVFPVSAAAAQGFDALLDHVLALLDTLPPVQTFAEQELADAPQYAPGFAVARGDDGAFVVSGGEVDRLLDTTDPDDETSMRRFQQYLLKSGIVAALREQGAAEGDTVRMGQWEFDFID</sequence>
<dbReference type="Gene3D" id="3.40.50.300">
    <property type="entry name" value="P-loop containing nucleotide triphosphate hydrolases"/>
    <property type="match status" value="1"/>
</dbReference>
<protein>
    <recommendedName>
        <fullName evidence="9">GTPase Obg</fullName>
        <ecNumber evidence="9">3.6.5.-</ecNumber>
    </recommendedName>
    <alternativeName>
        <fullName evidence="9">GTP-binding protein Obg</fullName>
    </alternativeName>
</protein>
<keyword evidence="4 9" id="KW-0479">Metal-binding</keyword>
<evidence type="ECO:0000256" key="7">
    <source>
        <dbReference type="ARBA" id="ARBA00022842"/>
    </source>
</evidence>
<dbReference type="InterPro" id="IPR015349">
    <property type="entry name" value="OCT_dom"/>
</dbReference>
<dbReference type="InterPro" id="IPR031167">
    <property type="entry name" value="G_OBG"/>
</dbReference>
<keyword evidence="5 9" id="KW-0547">Nucleotide-binding</keyword>
<comment type="subcellular location">
    <subcellularLocation>
        <location evidence="9">Cytoplasm</location>
    </subcellularLocation>
</comment>
<dbReference type="AlphaFoldDB" id="A0A9D1N4P1"/>
<dbReference type="InterPro" id="IPR045086">
    <property type="entry name" value="OBG_GTPase"/>
</dbReference>
<dbReference type="PROSITE" id="PS51710">
    <property type="entry name" value="G_OBG"/>
    <property type="match status" value="1"/>
</dbReference>
<organism evidence="13 14">
    <name type="scientific">Candidatus Aphodomorpha intestinavium</name>
    <dbReference type="NCBI Taxonomy" id="2840672"/>
    <lineage>
        <taxon>Bacteria</taxon>
        <taxon>Bacillati</taxon>
        <taxon>Bacillota</taxon>
        <taxon>Clostridia</taxon>
        <taxon>Eubacteriales</taxon>
        <taxon>Candidatus Aphodomorpha</taxon>
    </lineage>
</organism>
<evidence type="ECO:0000256" key="3">
    <source>
        <dbReference type="ARBA" id="ARBA00022490"/>
    </source>
</evidence>
<evidence type="ECO:0000256" key="2">
    <source>
        <dbReference type="ARBA" id="ARBA00007699"/>
    </source>
</evidence>
<dbReference type="Gene3D" id="2.70.210.12">
    <property type="entry name" value="GTP1/OBG domain"/>
    <property type="match status" value="1"/>
</dbReference>
<evidence type="ECO:0000259" key="10">
    <source>
        <dbReference type="PROSITE" id="PS51710"/>
    </source>
</evidence>
<evidence type="ECO:0000256" key="1">
    <source>
        <dbReference type="ARBA" id="ARBA00001946"/>
    </source>
</evidence>
<feature type="domain" description="Obg" evidence="12">
    <location>
        <begin position="1"/>
        <end position="159"/>
    </location>
</feature>
<evidence type="ECO:0000256" key="5">
    <source>
        <dbReference type="ARBA" id="ARBA00022741"/>
    </source>
</evidence>
<dbReference type="NCBIfam" id="NF008954">
    <property type="entry name" value="PRK12296.1"/>
    <property type="match status" value="1"/>
</dbReference>
<evidence type="ECO:0000259" key="12">
    <source>
        <dbReference type="PROSITE" id="PS51883"/>
    </source>
</evidence>
<comment type="similarity">
    <text evidence="2 9">Belongs to the TRAFAC class OBG-HflX-like GTPase superfamily. OBG GTPase family.</text>
</comment>
<dbReference type="GO" id="GO:0000287">
    <property type="term" value="F:magnesium ion binding"/>
    <property type="evidence" value="ECO:0007669"/>
    <property type="project" value="InterPro"/>
</dbReference>
<evidence type="ECO:0000313" key="14">
    <source>
        <dbReference type="Proteomes" id="UP000824128"/>
    </source>
</evidence>
<dbReference type="NCBIfam" id="TIGR03595">
    <property type="entry name" value="Obg_CgtA_exten"/>
    <property type="match status" value="1"/>
</dbReference>
<dbReference type="GO" id="GO:0003924">
    <property type="term" value="F:GTPase activity"/>
    <property type="evidence" value="ECO:0007669"/>
    <property type="project" value="UniProtKB-UniRule"/>
</dbReference>
<comment type="function">
    <text evidence="9">An essential GTPase which binds GTP, GDP and possibly (p)ppGpp with moderate affinity, with high nucleotide exchange rates and a fairly low GTP hydrolysis rate. Plays a role in control of the cell cycle, stress response, ribosome biogenesis and in those bacteria that undergo differentiation, in morphogenesis control.</text>
</comment>
<name>A0A9D1N4P1_9FIRM</name>
<reference evidence="13" key="2">
    <citation type="journal article" date="2021" name="PeerJ">
        <title>Extensive microbial diversity within the chicken gut microbiome revealed by metagenomics and culture.</title>
        <authorList>
            <person name="Gilroy R."/>
            <person name="Ravi A."/>
            <person name="Getino M."/>
            <person name="Pursley I."/>
            <person name="Horton D.L."/>
            <person name="Alikhan N.F."/>
            <person name="Baker D."/>
            <person name="Gharbi K."/>
            <person name="Hall N."/>
            <person name="Watson M."/>
            <person name="Adriaenssens E.M."/>
            <person name="Foster-Nyarko E."/>
            <person name="Jarju S."/>
            <person name="Secka A."/>
            <person name="Antonio M."/>
            <person name="Oren A."/>
            <person name="Chaudhuri R.R."/>
            <person name="La Ragione R."/>
            <person name="Hildebrand F."/>
            <person name="Pallen M.J."/>
        </authorList>
    </citation>
    <scope>NUCLEOTIDE SEQUENCE</scope>
    <source>
        <strain evidence="13">ChiGjej2B2-16831</strain>
    </source>
</reference>
<dbReference type="InterPro" id="IPR014100">
    <property type="entry name" value="GTP-bd_Obg/CgtA"/>
</dbReference>
<dbReference type="FunFam" id="2.70.210.12:FF:000001">
    <property type="entry name" value="GTPase Obg"/>
    <property type="match status" value="1"/>
</dbReference>
<accession>A0A9D1N4P1</accession>
<dbReference type="Proteomes" id="UP000824128">
    <property type="component" value="Unassembled WGS sequence"/>
</dbReference>
<dbReference type="SUPFAM" id="SSF102741">
    <property type="entry name" value="Obg GTP-binding protein C-terminal domain"/>
    <property type="match status" value="1"/>
</dbReference>
<dbReference type="Gene3D" id="3.30.300.350">
    <property type="entry name" value="GTP-binding protein OBG, C-terminal domain"/>
    <property type="match status" value="1"/>
</dbReference>
<feature type="binding site" evidence="9">
    <location>
        <position position="173"/>
    </location>
    <ligand>
        <name>Mg(2+)</name>
        <dbReference type="ChEBI" id="CHEBI:18420"/>
    </ligand>
</feature>
<proteinExistence type="inferred from homology"/>
<dbReference type="NCBIfam" id="TIGR02729">
    <property type="entry name" value="Obg_CgtA"/>
    <property type="match status" value="1"/>
</dbReference>
<dbReference type="PROSITE" id="PS00905">
    <property type="entry name" value="GTP1_OBG"/>
    <property type="match status" value="1"/>
</dbReference>
<dbReference type="Pfam" id="PF01018">
    <property type="entry name" value="GTP1_OBG"/>
    <property type="match status" value="1"/>
</dbReference>
<evidence type="ECO:0000256" key="4">
    <source>
        <dbReference type="ARBA" id="ARBA00022723"/>
    </source>
</evidence>
<dbReference type="EMBL" id="DVNZ01000189">
    <property type="protein sequence ID" value="HIU94687.1"/>
    <property type="molecule type" value="Genomic_DNA"/>
</dbReference>
<dbReference type="PROSITE" id="PS51881">
    <property type="entry name" value="OCT"/>
    <property type="match status" value="1"/>
</dbReference>
<keyword evidence="7 9" id="KW-0460">Magnesium</keyword>
<dbReference type="PANTHER" id="PTHR11702">
    <property type="entry name" value="DEVELOPMENTALLY REGULATED GTP-BINDING PROTEIN-RELATED"/>
    <property type="match status" value="1"/>
</dbReference>
<evidence type="ECO:0000259" key="11">
    <source>
        <dbReference type="PROSITE" id="PS51881"/>
    </source>
</evidence>
<dbReference type="InterPro" id="IPR006169">
    <property type="entry name" value="GTP1_OBG_dom"/>
</dbReference>
<feature type="binding site" evidence="9">
    <location>
        <begin position="166"/>
        <end position="173"/>
    </location>
    <ligand>
        <name>GTP</name>
        <dbReference type="ChEBI" id="CHEBI:37565"/>
    </ligand>
</feature>
<dbReference type="InterPro" id="IPR006074">
    <property type="entry name" value="GTP1-OBG_CS"/>
</dbReference>
<dbReference type="Pfam" id="PF01926">
    <property type="entry name" value="MMR_HSR1"/>
    <property type="match status" value="1"/>
</dbReference>
<feature type="binding site" evidence="9">
    <location>
        <begin position="282"/>
        <end position="285"/>
    </location>
    <ligand>
        <name>GTP</name>
        <dbReference type="ChEBI" id="CHEBI:37565"/>
    </ligand>
</feature>
<evidence type="ECO:0000313" key="13">
    <source>
        <dbReference type="EMBL" id="HIU94687.1"/>
    </source>
</evidence>
<dbReference type="GO" id="GO:0042254">
    <property type="term" value="P:ribosome biogenesis"/>
    <property type="evidence" value="ECO:0007669"/>
    <property type="project" value="UniProtKB-UniRule"/>
</dbReference>
<dbReference type="NCBIfam" id="NF008955">
    <property type="entry name" value="PRK12297.1"/>
    <property type="match status" value="1"/>
</dbReference>
<dbReference type="InterPro" id="IPR027417">
    <property type="entry name" value="P-loop_NTPase"/>
</dbReference>
<dbReference type="GO" id="GO:0005737">
    <property type="term" value="C:cytoplasm"/>
    <property type="evidence" value="ECO:0007669"/>
    <property type="project" value="UniProtKB-SubCell"/>
</dbReference>
<dbReference type="InterPro" id="IPR036726">
    <property type="entry name" value="GTP1_OBG_dom_sf"/>
</dbReference>
<dbReference type="NCBIfam" id="NF008956">
    <property type="entry name" value="PRK12299.1"/>
    <property type="match status" value="1"/>
</dbReference>